<dbReference type="AlphaFoldDB" id="A0A9D1LLW9"/>
<keyword evidence="8" id="KW-0378">Hydrolase</keyword>
<dbReference type="GO" id="GO:0006298">
    <property type="term" value="P:mismatch repair"/>
    <property type="evidence" value="ECO:0007669"/>
    <property type="project" value="UniProtKB-UniRule"/>
</dbReference>
<evidence type="ECO:0000256" key="4">
    <source>
        <dbReference type="HAMAP-Rule" id="MF_00149"/>
    </source>
</evidence>
<dbReference type="SUPFAM" id="SSF54211">
    <property type="entry name" value="Ribosomal protein S5 domain 2-like"/>
    <property type="match status" value="1"/>
</dbReference>
<evidence type="ECO:0000256" key="2">
    <source>
        <dbReference type="ARBA" id="ARBA00022763"/>
    </source>
</evidence>
<evidence type="ECO:0000313" key="8">
    <source>
        <dbReference type="EMBL" id="HIU44259.1"/>
    </source>
</evidence>
<dbReference type="CDD" id="cd00782">
    <property type="entry name" value="MutL_Trans"/>
    <property type="match status" value="1"/>
</dbReference>
<proteinExistence type="inferred from homology"/>
<evidence type="ECO:0000259" key="7">
    <source>
        <dbReference type="SMART" id="SM01340"/>
    </source>
</evidence>
<feature type="domain" description="MutL C-terminal dimerisation" evidence="6">
    <location>
        <begin position="460"/>
        <end position="599"/>
    </location>
</feature>
<dbReference type="SUPFAM" id="SSF118116">
    <property type="entry name" value="DNA mismatch repair protein MutL"/>
    <property type="match status" value="1"/>
</dbReference>
<dbReference type="InterPro" id="IPR020568">
    <property type="entry name" value="Ribosomal_Su5_D2-typ_SF"/>
</dbReference>
<comment type="similarity">
    <text evidence="1 4">Belongs to the DNA mismatch repair MutL/HexB family.</text>
</comment>
<dbReference type="InterPro" id="IPR036890">
    <property type="entry name" value="HATPase_C_sf"/>
</dbReference>
<dbReference type="InterPro" id="IPR038973">
    <property type="entry name" value="MutL/Mlh/Pms-like"/>
</dbReference>
<dbReference type="InterPro" id="IPR037198">
    <property type="entry name" value="MutL_C_sf"/>
</dbReference>
<reference evidence="8" key="1">
    <citation type="submission" date="2020-10" db="EMBL/GenBank/DDBJ databases">
        <authorList>
            <person name="Gilroy R."/>
        </authorList>
    </citation>
    <scope>NUCLEOTIDE SEQUENCE</scope>
    <source>
        <strain evidence="8">CHK191-8634</strain>
    </source>
</reference>
<dbReference type="SMART" id="SM00853">
    <property type="entry name" value="MutL_C"/>
    <property type="match status" value="1"/>
</dbReference>
<dbReference type="FunFam" id="3.30.565.10:FF:000003">
    <property type="entry name" value="DNA mismatch repair endonuclease MutL"/>
    <property type="match status" value="1"/>
</dbReference>
<keyword evidence="2 4" id="KW-0227">DNA damage</keyword>
<dbReference type="GO" id="GO:0140664">
    <property type="term" value="F:ATP-dependent DNA damage sensor activity"/>
    <property type="evidence" value="ECO:0007669"/>
    <property type="project" value="InterPro"/>
</dbReference>
<evidence type="ECO:0000259" key="6">
    <source>
        <dbReference type="SMART" id="SM00853"/>
    </source>
</evidence>
<evidence type="ECO:0000256" key="5">
    <source>
        <dbReference type="SAM" id="MobiDB-lite"/>
    </source>
</evidence>
<evidence type="ECO:0000256" key="3">
    <source>
        <dbReference type="ARBA" id="ARBA00023204"/>
    </source>
</evidence>
<dbReference type="PROSITE" id="PS00058">
    <property type="entry name" value="DNA_MISMATCH_REPAIR_1"/>
    <property type="match status" value="1"/>
</dbReference>
<dbReference type="Pfam" id="PF08676">
    <property type="entry name" value="MutL_C"/>
    <property type="match status" value="1"/>
</dbReference>
<protein>
    <recommendedName>
        <fullName evidence="4">DNA mismatch repair protein MutL</fullName>
    </recommendedName>
</protein>
<dbReference type="GO" id="GO:0030983">
    <property type="term" value="F:mismatched DNA binding"/>
    <property type="evidence" value="ECO:0007669"/>
    <property type="project" value="InterPro"/>
</dbReference>
<dbReference type="InterPro" id="IPR014790">
    <property type="entry name" value="MutL_C"/>
</dbReference>
<dbReference type="Gene3D" id="3.30.230.10">
    <property type="match status" value="1"/>
</dbReference>
<dbReference type="InterPro" id="IPR002099">
    <property type="entry name" value="MutL/Mlh/PMS"/>
</dbReference>
<dbReference type="InterPro" id="IPR042120">
    <property type="entry name" value="MutL_C_dimsub"/>
</dbReference>
<reference evidence="8" key="2">
    <citation type="journal article" date="2021" name="PeerJ">
        <title>Extensive microbial diversity within the chicken gut microbiome revealed by metagenomics and culture.</title>
        <authorList>
            <person name="Gilroy R."/>
            <person name="Ravi A."/>
            <person name="Getino M."/>
            <person name="Pursley I."/>
            <person name="Horton D.L."/>
            <person name="Alikhan N.F."/>
            <person name="Baker D."/>
            <person name="Gharbi K."/>
            <person name="Hall N."/>
            <person name="Watson M."/>
            <person name="Adriaenssens E.M."/>
            <person name="Foster-Nyarko E."/>
            <person name="Jarju S."/>
            <person name="Secka A."/>
            <person name="Antonio M."/>
            <person name="Oren A."/>
            <person name="Chaudhuri R.R."/>
            <person name="La Ragione R."/>
            <person name="Hildebrand F."/>
            <person name="Pallen M.J."/>
        </authorList>
    </citation>
    <scope>NUCLEOTIDE SEQUENCE</scope>
    <source>
        <strain evidence="8">CHK191-8634</strain>
    </source>
</reference>
<dbReference type="Pfam" id="PF13589">
    <property type="entry name" value="HATPase_c_3"/>
    <property type="match status" value="1"/>
</dbReference>
<keyword evidence="8" id="KW-0540">Nuclease</keyword>
<comment type="caution">
    <text evidence="8">The sequence shown here is derived from an EMBL/GenBank/DDBJ whole genome shotgun (WGS) entry which is preliminary data.</text>
</comment>
<dbReference type="GO" id="GO:0032300">
    <property type="term" value="C:mismatch repair complex"/>
    <property type="evidence" value="ECO:0007669"/>
    <property type="project" value="InterPro"/>
</dbReference>
<dbReference type="SUPFAM" id="SSF55874">
    <property type="entry name" value="ATPase domain of HSP90 chaperone/DNA topoisomerase II/histidine kinase"/>
    <property type="match status" value="1"/>
</dbReference>
<dbReference type="NCBIfam" id="TIGR00585">
    <property type="entry name" value="mutl"/>
    <property type="match status" value="1"/>
</dbReference>
<dbReference type="GO" id="GO:0004519">
    <property type="term" value="F:endonuclease activity"/>
    <property type="evidence" value="ECO:0007669"/>
    <property type="project" value="UniProtKB-KW"/>
</dbReference>
<sequence length="643" mass="69981">MAKIIRLSPQIANMIAAGEVVERPGSVAKELIENAIDAGANRITVEMRNGGISYLRITDNGSGIEPDDVRTAFLRHATSKIRSAADLEAIMTLGFRGEALAAISAVSRIDLITRTRFATSGVQITLEGGKEIDFTETGCPMGTTIIVRDLFFNVPARMKFLKKDSTEGAYVEAAVIHAALSRPDLSFQFIKDGRETINTPGDGSLIAAIHAVYGRELASSMISTVGSFHDISVEGCISPPSVTRANRNLQTFFVNGRYVRSKTMTAALDEAYKNRLMHGRAPVCFLNIRVSPEMVDVNVHPAKMEIKFSRENDVFRAIYNTVLSALEADDQIGGKRPPEPVKAYELPQPVQTELSVEPAQITPAKPISAPVTEKPELVQVASERPVYRNAQGQSALLSDVLRDLQSVYLAKEPVVDAADDPLAVSVSSQPDPVAAPGNPPPALSVPDISAEQSDTPAVRVTGELFATYIIAQEKDGCWLIDKHAAHERIIFNDLMARQGEQDGQLLLDPVTVVLSRPEKQACLDNLSRLLAAGFVVEDIGAQSVLVRQAPLYLDHADIPAVLSEMAEKLLLPVQADNNIHEELLKSVSCKAAIKAGKNSDPVELQRLAEKVLSMPDVRNCPHGRPVAIYLSRRELEKRFKRIV</sequence>
<keyword evidence="8" id="KW-0255">Endonuclease</keyword>
<dbReference type="Pfam" id="PF01119">
    <property type="entry name" value="DNA_mis_repair"/>
    <property type="match status" value="1"/>
</dbReference>
<keyword evidence="3 4" id="KW-0234">DNA repair</keyword>
<dbReference type="InterPro" id="IPR013507">
    <property type="entry name" value="DNA_mismatch_S5_2-like"/>
</dbReference>
<dbReference type="PANTHER" id="PTHR10073:SF12">
    <property type="entry name" value="DNA MISMATCH REPAIR PROTEIN MLH1"/>
    <property type="match status" value="1"/>
</dbReference>
<organism evidence="8 9">
    <name type="scientific">Candidatus Ventrousia excrementavium</name>
    <dbReference type="NCBI Taxonomy" id="2840961"/>
    <lineage>
        <taxon>Bacteria</taxon>
        <taxon>Bacillati</taxon>
        <taxon>Bacillota</taxon>
        <taxon>Clostridia</taxon>
        <taxon>Eubacteriales</taxon>
        <taxon>Clostridiaceae</taxon>
        <taxon>Clostridiaceae incertae sedis</taxon>
        <taxon>Candidatus Ventrousia</taxon>
    </lineage>
</organism>
<dbReference type="Gene3D" id="3.30.1540.20">
    <property type="entry name" value="MutL, C-terminal domain, dimerisation subdomain"/>
    <property type="match status" value="1"/>
</dbReference>
<accession>A0A9D1LLW9</accession>
<evidence type="ECO:0000313" key="9">
    <source>
        <dbReference type="Proteomes" id="UP000824073"/>
    </source>
</evidence>
<dbReference type="InterPro" id="IPR014762">
    <property type="entry name" value="DNA_mismatch_repair_CS"/>
</dbReference>
<dbReference type="InterPro" id="IPR042121">
    <property type="entry name" value="MutL_C_regsub"/>
</dbReference>
<dbReference type="EMBL" id="DVMR01000061">
    <property type="protein sequence ID" value="HIU44259.1"/>
    <property type="molecule type" value="Genomic_DNA"/>
</dbReference>
<dbReference type="Gene3D" id="3.30.565.10">
    <property type="entry name" value="Histidine kinase-like ATPase, C-terminal domain"/>
    <property type="match status" value="1"/>
</dbReference>
<dbReference type="Proteomes" id="UP000824073">
    <property type="component" value="Unassembled WGS sequence"/>
</dbReference>
<dbReference type="GO" id="GO:0005524">
    <property type="term" value="F:ATP binding"/>
    <property type="evidence" value="ECO:0007669"/>
    <property type="project" value="InterPro"/>
</dbReference>
<dbReference type="SMART" id="SM01340">
    <property type="entry name" value="DNA_mis_repair"/>
    <property type="match status" value="1"/>
</dbReference>
<dbReference type="CDD" id="cd16926">
    <property type="entry name" value="HATPase_MutL-MLH-PMS-like"/>
    <property type="match status" value="1"/>
</dbReference>
<dbReference type="InterPro" id="IPR020667">
    <property type="entry name" value="DNA_mismatch_repair_MutL"/>
</dbReference>
<dbReference type="InterPro" id="IPR014721">
    <property type="entry name" value="Ribsml_uS5_D2-typ_fold_subgr"/>
</dbReference>
<name>A0A9D1LLW9_9CLOT</name>
<dbReference type="Gene3D" id="3.30.1370.100">
    <property type="entry name" value="MutL, C-terminal domain, regulatory subdomain"/>
    <property type="match status" value="1"/>
</dbReference>
<dbReference type="HAMAP" id="MF_00149">
    <property type="entry name" value="DNA_mis_repair"/>
    <property type="match status" value="1"/>
</dbReference>
<gene>
    <name evidence="4 8" type="primary">mutL</name>
    <name evidence="8" type="ORF">IAB67_08200</name>
</gene>
<dbReference type="PANTHER" id="PTHR10073">
    <property type="entry name" value="DNA MISMATCH REPAIR PROTEIN MLH, PMS, MUTL"/>
    <property type="match status" value="1"/>
</dbReference>
<feature type="region of interest" description="Disordered" evidence="5">
    <location>
        <begin position="425"/>
        <end position="444"/>
    </location>
</feature>
<evidence type="ECO:0000256" key="1">
    <source>
        <dbReference type="ARBA" id="ARBA00006082"/>
    </source>
</evidence>
<dbReference type="GO" id="GO:0016887">
    <property type="term" value="F:ATP hydrolysis activity"/>
    <property type="evidence" value="ECO:0007669"/>
    <property type="project" value="InterPro"/>
</dbReference>
<comment type="function">
    <text evidence="4">This protein is involved in the repair of mismatches in DNA. It is required for dam-dependent methyl-directed DNA mismatch repair. May act as a 'molecular matchmaker', a protein that promotes the formation of a stable complex between two or more DNA-binding proteins in an ATP-dependent manner without itself being part of a final effector complex.</text>
</comment>
<feature type="domain" description="DNA mismatch repair protein S5" evidence="7">
    <location>
        <begin position="209"/>
        <end position="327"/>
    </location>
</feature>